<comment type="caution">
    <text evidence="3">The sequence shown here is derived from an EMBL/GenBank/DDBJ whole genome shotgun (WGS) entry which is preliminary data.</text>
</comment>
<dbReference type="Proteomes" id="UP000886785">
    <property type="component" value="Unassembled WGS sequence"/>
</dbReference>
<evidence type="ECO:0000259" key="1">
    <source>
        <dbReference type="PROSITE" id="PS51736"/>
    </source>
</evidence>
<dbReference type="PANTHER" id="PTHR30461:SF23">
    <property type="entry name" value="DNA RECOMBINASE-RELATED"/>
    <property type="match status" value="1"/>
</dbReference>
<gene>
    <name evidence="3" type="ORF">IAA54_11445</name>
</gene>
<dbReference type="InterPro" id="IPR050639">
    <property type="entry name" value="SSR_resolvase"/>
</dbReference>
<dbReference type="AlphaFoldDB" id="A0A9D1DSW9"/>
<evidence type="ECO:0000313" key="3">
    <source>
        <dbReference type="EMBL" id="HIR58264.1"/>
    </source>
</evidence>
<dbReference type="InterPro" id="IPR011109">
    <property type="entry name" value="DNA_bind_recombinase_dom"/>
</dbReference>
<sequence length="376" mass="42630">MAQRKVTTIPATISRYTAAPINSPKKRRVAGYARVSTDHEDQVTSYEAQVDYYTNYIKGREDWEFVAIYTDEGISATNTKRREGFKAMVADALAGKIDLIVTKSVSRFARNTVDSLTTVRMLKEKGVEIYFEKENIWTLDAKGELLITIMSSLAQEESRSISENTTWGQRKRFADGKASVAYKRFLGYDRGPNGGFVVNPEQAKTVKLIYKLFLDGLTCHAIAKELTERNLPTPGGKAVWNQSTVRSILTNEKYKGDALLQKEFTVDFLQKKTKKNEGEVPQYYVEGNHEAIIDPATFDYVQAEMARRMKDKHRYSGVSMFSSKIKCGECGGWYGSKVWHSTDKYRRVIYQCNHKYKGGKTCGTPHVTEKQVKGAF</sequence>
<dbReference type="InterPro" id="IPR025827">
    <property type="entry name" value="Zn_ribbon_recom_dom"/>
</dbReference>
<reference evidence="3" key="2">
    <citation type="journal article" date="2021" name="PeerJ">
        <title>Extensive microbial diversity within the chicken gut microbiome revealed by metagenomics and culture.</title>
        <authorList>
            <person name="Gilroy R."/>
            <person name="Ravi A."/>
            <person name="Getino M."/>
            <person name="Pursley I."/>
            <person name="Horton D.L."/>
            <person name="Alikhan N.F."/>
            <person name="Baker D."/>
            <person name="Gharbi K."/>
            <person name="Hall N."/>
            <person name="Watson M."/>
            <person name="Adriaenssens E.M."/>
            <person name="Foster-Nyarko E."/>
            <person name="Jarju S."/>
            <person name="Secka A."/>
            <person name="Antonio M."/>
            <person name="Oren A."/>
            <person name="Chaudhuri R.R."/>
            <person name="La Ragione R."/>
            <person name="Hildebrand F."/>
            <person name="Pallen M.J."/>
        </authorList>
    </citation>
    <scope>NUCLEOTIDE SEQUENCE</scope>
    <source>
        <strain evidence="3">ChiSjej1B19-7085</strain>
    </source>
</reference>
<reference evidence="3" key="1">
    <citation type="submission" date="2020-10" db="EMBL/GenBank/DDBJ databases">
        <authorList>
            <person name="Gilroy R."/>
        </authorList>
    </citation>
    <scope>NUCLEOTIDE SEQUENCE</scope>
    <source>
        <strain evidence="3">ChiSjej1B19-7085</strain>
    </source>
</reference>
<dbReference type="Pfam" id="PF00239">
    <property type="entry name" value="Resolvase"/>
    <property type="match status" value="1"/>
</dbReference>
<dbReference type="EMBL" id="DVHF01000147">
    <property type="protein sequence ID" value="HIR58264.1"/>
    <property type="molecule type" value="Genomic_DNA"/>
</dbReference>
<dbReference type="PROSITE" id="PS51736">
    <property type="entry name" value="RECOMBINASES_3"/>
    <property type="match status" value="1"/>
</dbReference>
<dbReference type="Pfam" id="PF13408">
    <property type="entry name" value="Zn_ribbon_recom"/>
    <property type="match status" value="1"/>
</dbReference>
<dbReference type="PANTHER" id="PTHR30461">
    <property type="entry name" value="DNA-INVERTASE FROM LAMBDOID PROPHAGE"/>
    <property type="match status" value="1"/>
</dbReference>
<accession>A0A9D1DSW9</accession>
<name>A0A9D1DSW9_9FIRM</name>
<protein>
    <submittedName>
        <fullName evidence="3">Recombinase family protein</fullName>
    </submittedName>
</protein>
<dbReference type="Gene3D" id="3.40.50.1390">
    <property type="entry name" value="Resolvase, N-terminal catalytic domain"/>
    <property type="match status" value="1"/>
</dbReference>
<dbReference type="SMART" id="SM00857">
    <property type="entry name" value="Resolvase"/>
    <property type="match status" value="1"/>
</dbReference>
<evidence type="ECO:0000259" key="2">
    <source>
        <dbReference type="PROSITE" id="PS51737"/>
    </source>
</evidence>
<proteinExistence type="predicted"/>
<dbReference type="CDD" id="cd00338">
    <property type="entry name" value="Ser_Recombinase"/>
    <property type="match status" value="1"/>
</dbReference>
<dbReference type="SUPFAM" id="SSF53041">
    <property type="entry name" value="Resolvase-like"/>
    <property type="match status" value="1"/>
</dbReference>
<dbReference type="Pfam" id="PF07508">
    <property type="entry name" value="Recombinase"/>
    <property type="match status" value="1"/>
</dbReference>
<dbReference type="Gene3D" id="3.90.1750.20">
    <property type="entry name" value="Putative Large Serine Recombinase, Chain B, Domain 2"/>
    <property type="match status" value="1"/>
</dbReference>
<dbReference type="InterPro" id="IPR038109">
    <property type="entry name" value="DNA_bind_recomb_sf"/>
</dbReference>
<feature type="domain" description="Resolvase/invertase-type recombinase catalytic" evidence="1">
    <location>
        <begin position="28"/>
        <end position="176"/>
    </location>
</feature>
<organism evidence="3 4">
    <name type="scientific">Candidatus Gallacutalibacter pullicola</name>
    <dbReference type="NCBI Taxonomy" id="2840830"/>
    <lineage>
        <taxon>Bacteria</taxon>
        <taxon>Bacillati</taxon>
        <taxon>Bacillota</taxon>
        <taxon>Clostridia</taxon>
        <taxon>Eubacteriales</taxon>
        <taxon>Candidatus Gallacutalibacter</taxon>
    </lineage>
</organism>
<dbReference type="PROSITE" id="PS51737">
    <property type="entry name" value="RECOMBINASE_DNA_BIND"/>
    <property type="match status" value="1"/>
</dbReference>
<feature type="domain" description="Recombinase" evidence="2">
    <location>
        <begin position="185"/>
        <end position="311"/>
    </location>
</feature>
<feature type="non-terminal residue" evidence="3">
    <location>
        <position position="376"/>
    </location>
</feature>
<dbReference type="InterPro" id="IPR036162">
    <property type="entry name" value="Resolvase-like_N_sf"/>
</dbReference>
<dbReference type="InterPro" id="IPR006119">
    <property type="entry name" value="Resolv_N"/>
</dbReference>
<dbReference type="GO" id="GO:0000150">
    <property type="term" value="F:DNA strand exchange activity"/>
    <property type="evidence" value="ECO:0007669"/>
    <property type="project" value="InterPro"/>
</dbReference>
<evidence type="ECO:0000313" key="4">
    <source>
        <dbReference type="Proteomes" id="UP000886785"/>
    </source>
</evidence>
<dbReference type="GO" id="GO:0003677">
    <property type="term" value="F:DNA binding"/>
    <property type="evidence" value="ECO:0007669"/>
    <property type="project" value="InterPro"/>
</dbReference>